<dbReference type="PROSITE" id="PS00211">
    <property type="entry name" value="ABC_TRANSPORTER_1"/>
    <property type="match status" value="1"/>
</dbReference>
<evidence type="ECO:0000313" key="13">
    <source>
        <dbReference type="EMBL" id="RKD28684.1"/>
    </source>
</evidence>
<dbReference type="GO" id="GO:0005886">
    <property type="term" value="C:plasma membrane"/>
    <property type="evidence" value="ECO:0007669"/>
    <property type="project" value="UniProtKB-SubCell"/>
</dbReference>
<evidence type="ECO:0000256" key="3">
    <source>
        <dbReference type="ARBA" id="ARBA00022448"/>
    </source>
</evidence>
<evidence type="ECO:0000259" key="12">
    <source>
        <dbReference type="PROSITE" id="PS50893"/>
    </source>
</evidence>
<accession>A0A419SU25</accession>
<evidence type="ECO:0000256" key="7">
    <source>
        <dbReference type="ARBA" id="ARBA00022741"/>
    </source>
</evidence>
<dbReference type="InterPro" id="IPR017871">
    <property type="entry name" value="ABC_transporter-like_CS"/>
</dbReference>
<proteinExistence type="inferred from homology"/>
<dbReference type="CDD" id="cd03216">
    <property type="entry name" value="ABC_Carb_Monos_I"/>
    <property type="match status" value="1"/>
</dbReference>
<dbReference type="RefSeq" id="WP_120198644.1">
    <property type="nucleotide sequence ID" value="NZ_MCIA01000034.1"/>
</dbReference>
<keyword evidence="9 11" id="KW-1278">Translocase</keyword>
<keyword evidence="10 11" id="KW-0472">Membrane</keyword>
<comment type="catalytic activity">
    <reaction evidence="11">
        <text>D-galactose(out) + ATP + H2O = D-galactose(in) + ADP + phosphate + H(+)</text>
        <dbReference type="Rhea" id="RHEA:60156"/>
        <dbReference type="ChEBI" id="CHEBI:4139"/>
        <dbReference type="ChEBI" id="CHEBI:15377"/>
        <dbReference type="ChEBI" id="CHEBI:15378"/>
        <dbReference type="ChEBI" id="CHEBI:30616"/>
        <dbReference type="ChEBI" id="CHEBI:43474"/>
        <dbReference type="ChEBI" id="CHEBI:456216"/>
        <dbReference type="EC" id="7.5.2.11"/>
    </reaction>
</comment>
<comment type="caution">
    <text evidence="13">The sequence shown here is derived from an EMBL/GenBank/DDBJ whole genome shotgun (WGS) entry which is preliminary data.</text>
</comment>
<keyword evidence="3 11" id="KW-0813">Transport</keyword>
<dbReference type="SMART" id="SM00382">
    <property type="entry name" value="AAA"/>
    <property type="match status" value="2"/>
</dbReference>
<dbReference type="OrthoDB" id="9771863at2"/>
<reference evidence="13 14" key="1">
    <citation type="submission" date="2016-08" db="EMBL/GenBank/DDBJ databases">
        <title>A new outlook on sporulation: Clostridium algidixylanolyticum.</title>
        <authorList>
            <person name="Poppleton D.I."/>
            <person name="Gribaldo S."/>
        </authorList>
    </citation>
    <scope>NUCLEOTIDE SEQUENCE [LARGE SCALE GENOMIC DNA]</scope>
    <source>
        <strain evidence="13 14">SPL73</strain>
    </source>
</reference>
<dbReference type="GO" id="GO:0015749">
    <property type="term" value="P:monosaccharide transmembrane transport"/>
    <property type="evidence" value="ECO:0007669"/>
    <property type="project" value="UniProtKB-ARBA"/>
</dbReference>
<dbReference type="Gene3D" id="3.40.50.300">
    <property type="entry name" value="P-loop containing nucleotide triphosphate hydrolases"/>
    <property type="match status" value="2"/>
</dbReference>
<dbReference type="SUPFAM" id="SSF52540">
    <property type="entry name" value="P-loop containing nucleoside triphosphate hydrolases"/>
    <property type="match status" value="2"/>
</dbReference>
<evidence type="ECO:0000256" key="5">
    <source>
        <dbReference type="ARBA" id="ARBA00022597"/>
    </source>
</evidence>
<keyword evidence="4 11" id="KW-1003">Cell membrane</keyword>
<dbReference type="AlphaFoldDB" id="A0A419SU25"/>
<evidence type="ECO:0000256" key="11">
    <source>
        <dbReference type="RuleBase" id="RU367029"/>
    </source>
</evidence>
<dbReference type="EC" id="7.5.2.11" evidence="11"/>
<dbReference type="InterPro" id="IPR050107">
    <property type="entry name" value="ABC_carbohydrate_import_ATPase"/>
</dbReference>
<evidence type="ECO:0000256" key="1">
    <source>
        <dbReference type="ARBA" id="ARBA00004202"/>
    </source>
</evidence>
<keyword evidence="14" id="KW-1185">Reference proteome</keyword>
<keyword evidence="5 11" id="KW-0762">Sugar transport</keyword>
<keyword evidence="7 11" id="KW-0547">Nucleotide-binding</keyword>
<dbReference type="EMBL" id="MCIA01000034">
    <property type="protein sequence ID" value="RKD28684.1"/>
    <property type="molecule type" value="Genomic_DNA"/>
</dbReference>
<dbReference type="Proteomes" id="UP000284277">
    <property type="component" value="Unassembled WGS sequence"/>
</dbReference>
<comment type="function">
    <text evidence="11">Part of an ABC transporter complex involved in carbohydrate import. Could be involved in ribose, galactose and/or methyl galactoside import. Responsible for energy coupling to the transport system.</text>
</comment>
<dbReference type="InterPro" id="IPR027417">
    <property type="entry name" value="P-loop_NTPase"/>
</dbReference>
<keyword evidence="8 11" id="KW-0067">ATP-binding</keyword>
<dbReference type="InterPro" id="IPR003593">
    <property type="entry name" value="AAA+_ATPase"/>
</dbReference>
<protein>
    <recommendedName>
        <fullName evidence="11">Ribose/galactose/methyl galactoside import ATP-binding protein</fullName>
        <ecNumber evidence="11">7.5.2.11</ecNumber>
    </recommendedName>
</protein>
<dbReference type="FunFam" id="3.40.50.300:FF:000127">
    <property type="entry name" value="Ribose import ATP-binding protein RbsA"/>
    <property type="match status" value="1"/>
</dbReference>
<evidence type="ECO:0000256" key="6">
    <source>
        <dbReference type="ARBA" id="ARBA00022737"/>
    </source>
</evidence>
<organism evidence="13 14">
    <name type="scientific">Lacrimispora algidixylanolytica</name>
    <dbReference type="NCBI Taxonomy" id="94868"/>
    <lineage>
        <taxon>Bacteria</taxon>
        <taxon>Bacillati</taxon>
        <taxon>Bacillota</taxon>
        <taxon>Clostridia</taxon>
        <taxon>Lachnospirales</taxon>
        <taxon>Lachnospiraceae</taxon>
        <taxon>Lacrimispora</taxon>
    </lineage>
</organism>
<evidence type="ECO:0000256" key="10">
    <source>
        <dbReference type="ARBA" id="ARBA00023136"/>
    </source>
</evidence>
<evidence type="ECO:0000256" key="9">
    <source>
        <dbReference type="ARBA" id="ARBA00022967"/>
    </source>
</evidence>
<dbReference type="GO" id="GO:0005524">
    <property type="term" value="F:ATP binding"/>
    <property type="evidence" value="ECO:0007669"/>
    <property type="project" value="UniProtKB-UniRule"/>
</dbReference>
<dbReference type="PROSITE" id="PS50893">
    <property type="entry name" value="ABC_TRANSPORTER_2"/>
    <property type="match status" value="2"/>
</dbReference>
<sequence>MAEQYRLEMVGVSKSFPGVKALDKINLKVRPGTVHALMGENGAGKSTLMKCLFGIYNMDEGDVFIDGNKVDIANPDDALNKGLAMVHQELQPVPARSIAENMYLGRYPLIKFGPLKIVDHKVMNAEAEKWLKDVKMEFNPKAKLGTLSIGQMQSVEIAKAVSQNAKIVILDEPTSSLTDNEVEALFRIIRDLKSRGVSMIYISHKMAEIRQIADDITIMRDGTYVGSWQVKDITDENIVKQMVGRELGNVYPPKDDYRTDEVLLKVNQLCSIHERSFQDCSFELRRGEILGFGGLVGAQRTELMEAIFGMRNIVSGEIEILGKRVNIKHPQDAIYNSVGMITEDRRGNGIFGCLSIADNTAISSYRNYTKTMVINSKKVDEVVKDSISRLSIKTPSDKTQIQSLSGGNQQKVIIARWLANNPDVLIMDEPTRGIDVGAKFEIYQIMVDLVKQGKSIIMISSEMPELIGMSNRIIVMCSGRITGEVENEEATQEKIMEFATKFDINDKIGESSKQEVKS</sequence>
<keyword evidence="6" id="KW-0677">Repeat</keyword>
<name>A0A419SU25_9FIRM</name>
<dbReference type="Pfam" id="PF00005">
    <property type="entry name" value="ABC_tran"/>
    <property type="match status" value="2"/>
</dbReference>
<evidence type="ECO:0000256" key="4">
    <source>
        <dbReference type="ARBA" id="ARBA00022475"/>
    </source>
</evidence>
<dbReference type="PANTHER" id="PTHR43790">
    <property type="entry name" value="CARBOHYDRATE TRANSPORT ATP-BINDING PROTEIN MG119-RELATED"/>
    <property type="match status" value="1"/>
</dbReference>
<evidence type="ECO:0000313" key="14">
    <source>
        <dbReference type="Proteomes" id="UP000284277"/>
    </source>
</evidence>
<evidence type="ECO:0000256" key="8">
    <source>
        <dbReference type="ARBA" id="ARBA00022840"/>
    </source>
</evidence>
<feature type="domain" description="ABC transporter" evidence="12">
    <location>
        <begin position="257"/>
        <end position="503"/>
    </location>
</feature>
<feature type="domain" description="ABC transporter" evidence="12">
    <location>
        <begin position="7"/>
        <end position="246"/>
    </location>
</feature>
<evidence type="ECO:0000256" key="2">
    <source>
        <dbReference type="ARBA" id="ARBA00004533"/>
    </source>
</evidence>
<dbReference type="InterPro" id="IPR003439">
    <property type="entry name" value="ABC_transporter-like_ATP-bd"/>
</dbReference>
<dbReference type="CDD" id="cd03215">
    <property type="entry name" value="ABC_Carb_Monos_II"/>
    <property type="match status" value="1"/>
</dbReference>
<comment type="similarity">
    <text evidence="11">Belongs to the ABC transporter superfamily.</text>
</comment>
<dbReference type="FunFam" id="3.40.50.300:FF:000126">
    <property type="entry name" value="Galactose/methyl galactoside import ATP-binding protein MglA"/>
    <property type="match status" value="1"/>
</dbReference>
<dbReference type="GO" id="GO:0016887">
    <property type="term" value="F:ATP hydrolysis activity"/>
    <property type="evidence" value="ECO:0007669"/>
    <property type="project" value="InterPro"/>
</dbReference>
<gene>
    <name evidence="13" type="ORF">BET01_10770</name>
</gene>
<dbReference type="PANTHER" id="PTHR43790:SF7">
    <property type="entry name" value="GALACTOSE_METHYL GALACTOSIDE IMPORT ATP-BINDING PROTEIN MGLA"/>
    <property type="match status" value="1"/>
</dbReference>
<comment type="subcellular location">
    <subcellularLocation>
        <location evidence="2">Cell inner membrane</location>
    </subcellularLocation>
    <subcellularLocation>
        <location evidence="1 11">Cell membrane</location>
        <topology evidence="1 11">Peripheral membrane protein</topology>
    </subcellularLocation>
</comment>
<dbReference type="GO" id="GO:0043211">
    <property type="term" value="F:ABC-type carbohydrate transporter activity"/>
    <property type="evidence" value="ECO:0007669"/>
    <property type="project" value="UniProtKB-UniRule"/>
</dbReference>